<dbReference type="KEGG" id="lbc:LACBIDRAFT_304057"/>
<keyword evidence="2" id="KW-1185">Reference proteome</keyword>
<dbReference type="InParanoid" id="B0DKV3"/>
<dbReference type="AlphaFoldDB" id="B0DKV3"/>
<dbReference type="GeneID" id="6080282"/>
<name>B0DKV3_LACBS</name>
<sequence>MNVEETKEKGWPGDYWVITQAEGYSTRLAMRSLDGVVDEESAEETEGDKEVIEEGAEEVIPGTGEVNNQELEGDCVLVKHLLGITLITHLYLQKYQHPEQGDKVGLEPWSKCQDELICADFGCEQAVSALLLTRCNFFYHLTCCGLLE</sequence>
<gene>
    <name evidence="1" type="ORF">LACBIDRAFT_304057</name>
</gene>
<evidence type="ECO:0000313" key="1">
    <source>
        <dbReference type="EMBL" id="EDR04711.1"/>
    </source>
</evidence>
<dbReference type="HOGENOM" id="CLU_1759133_0_0_1"/>
<dbReference type="RefSeq" id="XP_001884535.1">
    <property type="nucleotide sequence ID" value="XM_001884500.1"/>
</dbReference>
<reference evidence="1 2" key="1">
    <citation type="journal article" date="2008" name="Nature">
        <title>The genome of Laccaria bicolor provides insights into mycorrhizal symbiosis.</title>
        <authorList>
            <person name="Martin F."/>
            <person name="Aerts A."/>
            <person name="Ahren D."/>
            <person name="Brun A."/>
            <person name="Danchin E.G.J."/>
            <person name="Duchaussoy F."/>
            <person name="Gibon J."/>
            <person name="Kohler A."/>
            <person name="Lindquist E."/>
            <person name="Pereda V."/>
            <person name="Salamov A."/>
            <person name="Shapiro H.J."/>
            <person name="Wuyts J."/>
            <person name="Blaudez D."/>
            <person name="Buee M."/>
            <person name="Brokstein P."/>
            <person name="Canbaeck B."/>
            <person name="Cohen D."/>
            <person name="Courty P.E."/>
            <person name="Coutinho P.M."/>
            <person name="Delaruelle C."/>
            <person name="Detter J.C."/>
            <person name="Deveau A."/>
            <person name="DiFazio S."/>
            <person name="Duplessis S."/>
            <person name="Fraissinet-Tachet L."/>
            <person name="Lucic E."/>
            <person name="Frey-Klett P."/>
            <person name="Fourrey C."/>
            <person name="Feussner I."/>
            <person name="Gay G."/>
            <person name="Grimwood J."/>
            <person name="Hoegger P.J."/>
            <person name="Jain P."/>
            <person name="Kilaru S."/>
            <person name="Labbe J."/>
            <person name="Lin Y.C."/>
            <person name="Legue V."/>
            <person name="Le Tacon F."/>
            <person name="Marmeisse R."/>
            <person name="Melayah D."/>
            <person name="Montanini B."/>
            <person name="Muratet M."/>
            <person name="Nehls U."/>
            <person name="Niculita-Hirzel H."/>
            <person name="Oudot-Le Secq M.P."/>
            <person name="Peter M."/>
            <person name="Quesneville H."/>
            <person name="Rajashekar B."/>
            <person name="Reich M."/>
            <person name="Rouhier N."/>
            <person name="Schmutz J."/>
            <person name="Yin T."/>
            <person name="Chalot M."/>
            <person name="Henrissat B."/>
            <person name="Kuees U."/>
            <person name="Lucas S."/>
            <person name="Van de Peer Y."/>
            <person name="Podila G.K."/>
            <person name="Polle A."/>
            <person name="Pukkila P.J."/>
            <person name="Richardson P.M."/>
            <person name="Rouze P."/>
            <person name="Sanders I.R."/>
            <person name="Stajich J.E."/>
            <person name="Tunlid A."/>
            <person name="Tuskan G."/>
            <person name="Grigoriev I.V."/>
        </authorList>
    </citation>
    <scope>NUCLEOTIDE SEQUENCE [LARGE SCALE GENOMIC DNA]</scope>
    <source>
        <strain evidence="2">S238N-H82 / ATCC MYA-4686</strain>
    </source>
</reference>
<evidence type="ECO:0000313" key="2">
    <source>
        <dbReference type="Proteomes" id="UP000001194"/>
    </source>
</evidence>
<organism evidence="2">
    <name type="scientific">Laccaria bicolor (strain S238N-H82 / ATCC MYA-4686)</name>
    <name type="common">Bicoloured deceiver</name>
    <name type="synonym">Laccaria laccata var. bicolor</name>
    <dbReference type="NCBI Taxonomy" id="486041"/>
    <lineage>
        <taxon>Eukaryota</taxon>
        <taxon>Fungi</taxon>
        <taxon>Dikarya</taxon>
        <taxon>Basidiomycota</taxon>
        <taxon>Agaricomycotina</taxon>
        <taxon>Agaricomycetes</taxon>
        <taxon>Agaricomycetidae</taxon>
        <taxon>Agaricales</taxon>
        <taxon>Agaricineae</taxon>
        <taxon>Hydnangiaceae</taxon>
        <taxon>Laccaria</taxon>
    </lineage>
</organism>
<dbReference type="EMBL" id="DS547116">
    <property type="protein sequence ID" value="EDR04711.1"/>
    <property type="molecule type" value="Genomic_DNA"/>
</dbReference>
<proteinExistence type="predicted"/>
<dbReference type="Proteomes" id="UP000001194">
    <property type="component" value="Unassembled WGS sequence"/>
</dbReference>
<accession>B0DKV3</accession>
<protein>
    <submittedName>
        <fullName evidence="1">Predicted protein</fullName>
    </submittedName>
</protein>